<evidence type="ECO:0000313" key="2">
    <source>
        <dbReference type="Proteomes" id="UP000035081"/>
    </source>
</evidence>
<dbReference type="InterPro" id="IPR010583">
    <property type="entry name" value="MipA"/>
</dbReference>
<protein>
    <submittedName>
        <fullName evidence="1">Uncharacterized protein</fullName>
    </submittedName>
</protein>
<dbReference type="KEGG" id="msr:AU15_20785"/>
<reference evidence="1 2" key="1">
    <citation type="journal article" date="2014" name="Genome Announc.">
        <title>Draft Genome Sequences of Marinobacter similis A3d10T and Marinobacter salarius R9SW1T.</title>
        <authorList>
            <person name="Ivanova E.P."/>
            <person name="Ng H.J."/>
            <person name="Webb H.K."/>
            <person name="Feng G."/>
            <person name="Oshima K."/>
            <person name="Hattori M."/>
            <person name="Ohkuma M."/>
            <person name="Sergeev A.F."/>
            <person name="Mikhailov V.V."/>
            <person name="Crawford R.J."/>
            <person name="Sawabe T."/>
        </authorList>
    </citation>
    <scope>NUCLEOTIDE SEQUENCE [LARGE SCALE GENOMIC DNA]</scope>
    <source>
        <strain evidence="2">A3d10 and R9SW1</strain>
    </source>
</reference>
<accession>W5YWE2</accession>
<dbReference type="AlphaFoldDB" id="W5YWE2"/>
<gene>
    <name evidence="1" type="ORF">AU15_20785</name>
</gene>
<sequence>MYLLAVAAPSVAGEEWETSLGAGALYAPDYLGSDDYETRALPILRLSYGDRFYFNLTFAMGWAGMLFAKAIGGSHPSLAIQQGVTMIMIFNYWKRLMAAPLPVYALPALIMPGPTAPPHRHPLPAT</sequence>
<dbReference type="Pfam" id="PF06629">
    <property type="entry name" value="MipA"/>
    <property type="match status" value="1"/>
</dbReference>
<proteinExistence type="predicted"/>
<dbReference type="HOGENOM" id="CLU_1978876_0_0_6"/>
<dbReference type="Proteomes" id="UP000035081">
    <property type="component" value="Chromosome"/>
</dbReference>
<dbReference type="EMBL" id="CP007152">
    <property type="protein sequence ID" value="AHI33416.1"/>
    <property type="molecule type" value="Genomic_DNA"/>
</dbReference>
<name>W5YWE2_9GAMM</name>
<organism evidence="1 2">
    <name type="scientific">Marinobacter salarius</name>
    <dbReference type="NCBI Taxonomy" id="1420917"/>
    <lineage>
        <taxon>Bacteria</taxon>
        <taxon>Pseudomonadati</taxon>
        <taxon>Pseudomonadota</taxon>
        <taxon>Gammaproteobacteria</taxon>
        <taxon>Pseudomonadales</taxon>
        <taxon>Marinobacteraceae</taxon>
        <taxon>Marinobacter</taxon>
    </lineage>
</organism>
<evidence type="ECO:0000313" key="1">
    <source>
        <dbReference type="EMBL" id="AHI33416.1"/>
    </source>
</evidence>